<dbReference type="Gene3D" id="2.60.40.720">
    <property type="match status" value="1"/>
</dbReference>
<dbReference type="SUPFAM" id="SSF56219">
    <property type="entry name" value="DNase I-like"/>
    <property type="match status" value="1"/>
</dbReference>
<proteinExistence type="predicted"/>
<evidence type="ECO:0000313" key="8">
    <source>
        <dbReference type="Proteomes" id="UP000410492"/>
    </source>
</evidence>
<dbReference type="InterPro" id="IPR013524">
    <property type="entry name" value="Runt_dom"/>
</dbReference>
<organism evidence="7 8">
    <name type="scientific">Callosobruchus maculatus</name>
    <name type="common">Southern cowpea weevil</name>
    <name type="synonym">Pulse bruchid</name>
    <dbReference type="NCBI Taxonomy" id="64391"/>
    <lineage>
        <taxon>Eukaryota</taxon>
        <taxon>Metazoa</taxon>
        <taxon>Ecdysozoa</taxon>
        <taxon>Arthropoda</taxon>
        <taxon>Hexapoda</taxon>
        <taxon>Insecta</taxon>
        <taxon>Pterygota</taxon>
        <taxon>Neoptera</taxon>
        <taxon>Endopterygota</taxon>
        <taxon>Coleoptera</taxon>
        <taxon>Polyphaga</taxon>
        <taxon>Cucujiformia</taxon>
        <taxon>Chrysomeloidea</taxon>
        <taxon>Chrysomelidae</taxon>
        <taxon>Bruchinae</taxon>
        <taxon>Bruchini</taxon>
        <taxon>Callosobruchus</taxon>
    </lineage>
</organism>
<dbReference type="GO" id="GO:0003677">
    <property type="term" value="F:DNA binding"/>
    <property type="evidence" value="ECO:0007669"/>
    <property type="project" value="InterPro"/>
</dbReference>
<dbReference type="GO" id="GO:0003824">
    <property type="term" value="F:catalytic activity"/>
    <property type="evidence" value="ECO:0007669"/>
    <property type="project" value="InterPro"/>
</dbReference>
<evidence type="ECO:0000313" key="7">
    <source>
        <dbReference type="EMBL" id="VEN52922.1"/>
    </source>
</evidence>
<dbReference type="GO" id="GO:0003700">
    <property type="term" value="F:DNA-binding transcription factor activity"/>
    <property type="evidence" value="ECO:0007669"/>
    <property type="project" value="InterPro"/>
</dbReference>
<reference evidence="7 8" key="1">
    <citation type="submission" date="2019-01" db="EMBL/GenBank/DDBJ databases">
        <authorList>
            <person name="Sayadi A."/>
        </authorList>
    </citation>
    <scope>NUCLEOTIDE SEQUENCE [LARGE SCALE GENOMIC DNA]</scope>
</reference>
<dbReference type="CDD" id="cd09077">
    <property type="entry name" value="R1-I-EN"/>
    <property type="match status" value="1"/>
</dbReference>
<accession>A0A653CYG3</accession>
<dbReference type="PANTHER" id="PTHR19446">
    <property type="entry name" value="REVERSE TRANSCRIPTASES"/>
    <property type="match status" value="1"/>
</dbReference>
<dbReference type="PRINTS" id="PR00967">
    <property type="entry name" value="ONCOGENEAML1"/>
</dbReference>
<evidence type="ECO:0000256" key="5">
    <source>
        <dbReference type="SAM" id="Coils"/>
    </source>
</evidence>
<keyword evidence="4" id="KW-0539">Nucleus</keyword>
<feature type="domain" description="Runt" evidence="6">
    <location>
        <begin position="461"/>
        <end position="496"/>
    </location>
</feature>
<dbReference type="InterPro" id="IPR012346">
    <property type="entry name" value="p53/RUNT-type_TF_DNA-bd_sf"/>
</dbReference>
<dbReference type="Pfam" id="PF14529">
    <property type="entry name" value="Exo_endo_phos_2"/>
    <property type="match status" value="1"/>
</dbReference>
<keyword evidence="3" id="KW-0804">Transcription</keyword>
<dbReference type="GO" id="GO:0005634">
    <property type="term" value="C:nucleus"/>
    <property type="evidence" value="ECO:0007669"/>
    <property type="project" value="UniProtKB-SubCell"/>
</dbReference>
<dbReference type="EMBL" id="CAACVG010009331">
    <property type="protein sequence ID" value="VEN52922.1"/>
    <property type="molecule type" value="Genomic_DNA"/>
</dbReference>
<feature type="coiled-coil region" evidence="5">
    <location>
        <begin position="261"/>
        <end position="288"/>
    </location>
</feature>
<sequence>MGKEPREGSDIKNWQRDGFVWVRMDNITFISCYLSPNEGMDVFFRKMECLEDAIRDMDGEVVIAGDLNAKAPDWGMDSYCPRGTAVVQMAARLDLTVINTGASTTFRRSGYRQTIIDITLSTDALAARIGYWQVLEDFTGSDHQYIKFCIEVSPCPNRQLTTPETISGWMVSKLNHEKFMRRFSNPSSLYNLTGPTEPSREAVEHLVAQLIQHITTCCDTAMPKRKRIANRPPVYWWTATIDALRKEALKLRRIAQRSRGRNDANNAREQYKLAKKKLRREIRSSKRQCWLGLCKQIDEDQWGLGFKIVMQRLGKQIPVAPGDPSSMEDIVNTLFPTHPLKAKRVVSVEGAIPLFTLQELESATESLKSRKAPGPDAIPVEIIKLVAKEYPTILLHVYNACLLNGVFPKRWKIQRLVLLDKGKGPPVTPSSFRPLCMLDEAGKLLEKLIRCRLRTAVTEAGKSFTLSIIVSTTPPQIATYSKAIKVTVDGPREPRSKTHQSKQVTKTLLKLYSKTYWIILLQDIVGAVEKLEYLELISEWGYEGPSPQAPHQQKCFDSSENGSNILIPKC</sequence>
<dbReference type="InterPro" id="IPR000040">
    <property type="entry name" value="AML1_Runt"/>
</dbReference>
<dbReference type="PROSITE" id="PS51062">
    <property type="entry name" value="RUNT"/>
    <property type="match status" value="1"/>
</dbReference>
<evidence type="ECO:0000256" key="2">
    <source>
        <dbReference type="ARBA" id="ARBA00023015"/>
    </source>
</evidence>
<dbReference type="Gene3D" id="3.60.10.10">
    <property type="entry name" value="Endonuclease/exonuclease/phosphatase"/>
    <property type="match status" value="1"/>
</dbReference>
<comment type="subcellular location">
    <subcellularLocation>
        <location evidence="1">Nucleus</location>
    </subcellularLocation>
</comment>
<dbReference type="GO" id="GO:0006357">
    <property type="term" value="P:regulation of transcription by RNA polymerase II"/>
    <property type="evidence" value="ECO:0007669"/>
    <property type="project" value="UniProtKB-ARBA"/>
</dbReference>
<evidence type="ECO:0000259" key="6">
    <source>
        <dbReference type="PROSITE" id="PS51062"/>
    </source>
</evidence>
<dbReference type="OrthoDB" id="6771706at2759"/>
<gene>
    <name evidence="7" type="ORF">CALMAC_LOCUS12890</name>
</gene>
<keyword evidence="8" id="KW-1185">Reference proteome</keyword>
<dbReference type="Pfam" id="PF00853">
    <property type="entry name" value="Runt"/>
    <property type="match status" value="1"/>
</dbReference>
<dbReference type="AlphaFoldDB" id="A0A653CYG3"/>
<dbReference type="InterPro" id="IPR036691">
    <property type="entry name" value="Endo/exonu/phosph_ase_sf"/>
</dbReference>
<evidence type="ECO:0000256" key="1">
    <source>
        <dbReference type="ARBA" id="ARBA00004123"/>
    </source>
</evidence>
<dbReference type="SUPFAM" id="SSF49417">
    <property type="entry name" value="p53-like transcription factors"/>
    <property type="match status" value="1"/>
</dbReference>
<evidence type="ECO:0000256" key="3">
    <source>
        <dbReference type="ARBA" id="ARBA00023163"/>
    </source>
</evidence>
<dbReference type="InterPro" id="IPR005135">
    <property type="entry name" value="Endo/exonuclease/phosphatase"/>
</dbReference>
<dbReference type="Proteomes" id="UP000410492">
    <property type="component" value="Unassembled WGS sequence"/>
</dbReference>
<protein>
    <recommendedName>
        <fullName evidence="6">Runt domain-containing protein</fullName>
    </recommendedName>
</protein>
<dbReference type="InterPro" id="IPR008967">
    <property type="entry name" value="p53-like_TF_DNA-bd_sf"/>
</dbReference>
<evidence type="ECO:0000256" key="4">
    <source>
        <dbReference type="ARBA" id="ARBA00023242"/>
    </source>
</evidence>
<name>A0A653CYG3_CALMS</name>
<keyword evidence="2" id="KW-0805">Transcription regulation</keyword>
<dbReference type="GO" id="GO:0005524">
    <property type="term" value="F:ATP binding"/>
    <property type="evidence" value="ECO:0007669"/>
    <property type="project" value="InterPro"/>
</dbReference>
<keyword evidence="5" id="KW-0175">Coiled coil</keyword>